<dbReference type="Gene3D" id="3.20.20.300">
    <property type="entry name" value="Glycoside hydrolase, family 3, N-terminal domain"/>
    <property type="match status" value="1"/>
</dbReference>
<dbReference type="GO" id="GO:0016787">
    <property type="term" value="F:hydrolase activity"/>
    <property type="evidence" value="ECO:0007669"/>
    <property type="project" value="UniProtKB-KW"/>
</dbReference>
<dbReference type="Pfam" id="PF00933">
    <property type="entry name" value="Glyco_hydro_3"/>
    <property type="match status" value="1"/>
</dbReference>
<feature type="chain" id="PRO_5047096036" evidence="4">
    <location>
        <begin position="36"/>
        <end position="1482"/>
    </location>
</feature>
<keyword evidence="3 6" id="KW-0378">Hydrolase</keyword>
<feature type="signal peptide" evidence="4">
    <location>
        <begin position="1"/>
        <end position="35"/>
    </location>
</feature>
<evidence type="ECO:0000256" key="4">
    <source>
        <dbReference type="SAM" id="SignalP"/>
    </source>
</evidence>
<dbReference type="InterPro" id="IPR036881">
    <property type="entry name" value="Glyco_hydro_3_C_sf"/>
</dbReference>
<dbReference type="CDD" id="cd04080">
    <property type="entry name" value="CBM6_cellulase-like"/>
    <property type="match status" value="1"/>
</dbReference>
<feature type="domain" description="CBM6" evidence="5">
    <location>
        <begin position="1215"/>
        <end position="1340"/>
    </location>
</feature>
<keyword evidence="2 4" id="KW-0732">Signal</keyword>
<dbReference type="Gene3D" id="2.60.120.260">
    <property type="entry name" value="Galactose-binding domain-like"/>
    <property type="match status" value="1"/>
</dbReference>
<feature type="non-terminal residue" evidence="6">
    <location>
        <position position="1482"/>
    </location>
</feature>
<keyword evidence="7" id="KW-1185">Reference proteome</keyword>
<dbReference type="PRINTS" id="PR00133">
    <property type="entry name" value="GLHYDRLASE3"/>
</dbReference>
<dbReference type="InterPro" id="IPR026891">
    <property type="entry name" value="Fn3-like"/>
</dbReference>
<dbReference type="RefSeq" id="WP_237966633.1">
    <property type="nucleotide sequence ID" value="NZ_JAKNHQ010000006.1"/>
</dbReference>
<comment type="caution">
    <text evidence="6">The sequence shown here is derived from an EMBL/GenBank/DDBJ whole genome shotgun (WGS) entry which is preliminary data.</text>
</comment>
<dbReference type="InterPro" id="IPR001764">
    <property type="entry name" value="Glyco_hydro_3_N"/>
</dbReference>
<evidence type="ECO:0000256" key="3">
    <source>
        <dbReference type="ARBA" id="ARBA00022801"/>
    </source>
</evidence>
<dbReference type="SMART" id="SM01217">
    <property type="entry name" value="Fn3_like"/>
    <property type="match status" value="1"/>
</dbReference>
<dbReference type="InterPro" id="IPR050288">
    <property type="entry name" value="Cellulose_deg_GH3"/>
</dbReference>
<dbReference type="InterPro" id="IPR013320">
    <property type="entry name" value="ConA-like_dom_sf"/>
</dbReference>
<dbReference type="InterPro" id="IPR013783">
    <property type="entry name" value="Ig-like_fold"/>
</dbReference>
<evidence type="ECO:0000313" key="6">
    <source>
        <dbReference type="EMBL" id="MCG4610427.1"/>
    </source>
</evidence>
<dbReference type="Pfam" id="PF03422">
    <property type="entry name" value="CBM_6"/>
    <property type="match status" value="1"/>
</dbReference>
<dbReference type="InterPro" id="IPR002772">
    <property type="entry name" value="Glyco_hydro_3_C"/>
</dbReference>
<dbReference type="Gene3D" id="2.60.120.200">
    <property type="match status" value="1"/>
</dbReference>
<evidence type="ECO:0000313" key="7">
    <source>
        <dbReference type="Proteomes" id="UP001298681"/>
    </source>
</evidence>
<evidence type="ECO:0000256" key="2">
    <source>
        <dbReference type="ARBA" id="ARBA00022729"/>
    </source>
</evidence>
<evidence type="ECO:0000256" key="1">
    <source>
        <dbReference type="ARBA" id="ARBA00005336"/>
    </source>
</evidence>
<dbReference type="PROSITE" id="PS51175">
    <property type="entry name" value="CBM6"/>
    <property type="match status" value="1"/>
</dbReference>
<protein>
    <submittedName>
        <fullName evidence="6">Glycoside hydrolase family 3 C-terminal domain-containing protein</fullName>
    </submittedName>
</protein>
<dbReference type="SUPFAM" id="SSF49785">
    <property type="entry name" value="Galactose-binding domain-like"/>
    <property type="match status" value="1"/>
</dbReference>
<organism evidence="6 7">
    <name type="scientific">Anaeromassilibacillus senegalensis</name>
    <dbReference type="NCBI Taxonomy" id="1673717"/>
    <lineage>
        <taxon>Bacteria</taxon>
        <taxon>Bacillati</taxon>
        <taxon>Bacillota</taxon>
        <taxon>Clostridia</taxon>
        <taxon>Eubacteriales</taxon>
        <taxon>Acutalibacteraceae</taxon>
        <taxon>Anaeromassilibacillus</taxon>
    </lineage>
</organism>
<dbReference type="InterPro" id="IPR017853">
    <property type="entry name" value="GH"/>
</dbReference>
<dbReference type="InterPro" id="IPR008979">
    <property type="entry name" value="Galactose-bd-like_sf"/>
</dbReference>
<proteinExistence type="inferred from homology"/>
<evidence type="ECO:0000259" key="5">
    <source>
        <dbReference type="PROSITE" id="PS51175"/>
    </source>
</evidence>
<dbReference type="InterPro" id="IPR005084">
    <property type="entry name" value="CBM6"/>
</dbReference>
<dbReference type="EMBL" id="JAKNHQ010000006">
    <property type="protein sequence ID" value="MCG4610427.1"/>
    <property type="molecule type" value="Genomic_DNA"/>
</dbReference>
<dbReference type="SMART" id="SM00606">
    <property type="entry name" value="CBD_IV"/>
    <property type="match status" value="1"/>
</dbReference>
<dbReference type="PANTHER" id="PTHR42715:SF10">
    <property type="entry name" value="BETA-GLUCOSIDASE"/>
    <property type="match status" value="1"/>
</dbReference>
<reference evidence="6 7" key="1">
    <citation type="submission" date="2022-01" db="EMBL/GenBank/DDBJ databases">
        <title>Collection of gut derived symbiotic bacterial strains cultured from healthy donors.</title>
        <authorList>
            <person name="Lin H."/>
            <person name="Kohout C."/>
            <person name="Waligurski E."/>
            <person name="Pamer E.G."/>
        </authorList>
    </citation>
    <scope>NUCLEOTIDE SEQUENCE [LARGE SCALE GENOMIC DNA]</scope>
    <source>
        <strain evidence="6 7">DFI.7.58</strain>
    </source>
</reference>
<name>A0ABS9MHY0_9FIRM</name>
<dbReference type="InterPro" id="IPR006584">
    <property type="entry name" value="Cellulose-bd_IV"/>
</dbReference>
<gene>
    <name evidence="6" type="ORF">L0P57_05715</name>
</gene>
<dbReference type="Pfam" id="PF17851">
    <property type="entry name" value="GH43_C2"/>
    <property type="match status" value="1"/>
</dbReference>
<dbReference type="Proteomes" id="UP001298681">
    <property type="component" value="Unassembled WGS sequence"/>
</dbReference>
<dbReference type="PANTHER" id="PTHR42715">
    <property type="entry name" value="BETA-GLUCOSIDASE"/>
    <property type="match status" value="1"/>
</dbReference>
<dbReference type="Pfam" id="PF14310">
    <property type="entry name" value="Fn3-like"/>
    <property type="match status" value="1"/>
</dbReference>
<dbReference type="Gene3D" id="3.40.50.1700">
    <property type="entry name" value="Glycoside hydrolase family 3 C-terminal domain"/>
    <property type="match status" value="1"/>
</dbReference>
<dbReference type="SUPFAM" id="SSF51445">
    <property type="entry name" value="(Trans)glycosidases"/>
    <property type="match status" value="1"/>
</dbReference>
<dbReference type="Gene3D" id="2.60.40.10">
    <property type="entry name" value="Immunoglobulins"/>
    <property type="match status" value="1"/>
</dbReference>
<accession>A0ABS9MHY0</accession>
<dbReference type="SUPFAM" id="SSF49899">
    <property type="entry name" value="Concanavalin A-like lectins/glucanases"/>
    <property type="match status" value="1"/>
</dbReference>
<dbReference type="InterPro" id="IPR036962">
    <property type="entry name" value="Glyco_hydro_3_N_sf"/>
</dbReference>
<dbReference type="SUPFAM" id="SSF52279">
    <property type="entry name" value="Beta-D-glucan exohydrolase, C-terminal domain"/>
    <property type="match status" value="1"/>
</dbReference>
<dbReference type="PROSITE" id="PS51257">
    <property type="entry name" value="PROKAR_LIPOPROTEIN"/>
    <property type="match status" value="1"/>
</dbReference>
<comment type="similarity">
    <text evidence="1">Belongs to the glycosyl hydrolase 3 family.</text>
</comment>
<sequence length="1482" mass="162250">MKKRTFGQKPWRRTLAILCSACMITSCLPFATASAKTVDGLADLSRQTAAEGAVLLKNEDQTLPVKPDETVSVFGRIQINYFKSGTGSGGKVNVDHVTNILDGFRKNPKIHVNEDLAKVYEDWVAENPPVGIGDWTEPWSQAEMPVTEELVADAASKSDKAIIVLGRTAGESKDASNTEGSFLLTDDERDMIQKVTNQFDHVAVLLNVGNIIDMSWVEEYGVESVMYVWHGGMEGGKAVADVVSGDVPASGKLSDTIAMSYEDYPSAGNFGKNEYNNYVEDIYVGYRYFETFAPDKVLYPFGFGLTYTDFAVETTSVEEVDGKIEVTVNVTNTGDYKGKQVVQVYYGAPQGELGKAAKSLAGFAKTGLLQPGDSQEMTISYDVDQMASYDDAGKTGHKSAYVLEAGDYPVYVGTSVRDCDVVYTHTEPGLRVVEQLQEVMAVDPDHAFERMAATEDAEGNIIMEMEPVPTRTVDVNERIQANLPETIEPTGDQGYTLLDVYNGDISMEEFVAQLPLEDVAYLCRGEGMNSPKVTPGTASAFGGLTDSLKAFGIPIGCCADGPSGIRMDDGELATALPIGTLMACTWNTDLVEKLHTLHGQELVLNNVECMLGPGINIHRDPLCGRNFEYFSEDPVLTGVMASAATRGVQKSGAMVTPKHFAANNQEQNRNNNDSRVSERALREIYLKGFEIVVRDGNTGTIMTSYNKINGIWAASNYDLCTTTLRNEWGFDGMVMTDWWANENEDGLLRQEAAMVRAQNDIAMPVADEADSIVNAVNAGVLTLGEVQRSAINVLNCLIKSPAFARMYDLDYVSPYEPGEHWFSVEKSEPGDPMLNSLTVGGRAISIFNPLVLDYEVYTKLNEGVEIPEVAVEAPDGVDVQVVQATQENPIAVIYANEGMEERIYKVIFTDEAGLPPVFENPTYAYADDIQVNGESILEFESTLTDYSVLLEDMASIPEITADVPEGVTYTVDYDPDTHLAVIRCESPDQAFVYTVRFSQGPRSDEFDGTELQSFWTVNRPNPENLKLEDGALCITTEMGDLYQTNDNLCNYVTQPAAGNWDAYTKVTFDQKPHRIYQEIGMIVMQDEDNYITFRMEYNESSSAQRPGANFFLSQESNGTHSQLVASKDLADLVTDNVMYLKLSKRGNTYTGAISVDGETYYDLGASASGNYSDPKIGLLASDGSVDGDHLTAKFDYLRFDTSMESEYIPVGSGTTRIKAADQYASISGTMRPENTSDEDGGRNLGYCDKGEYAIYNIEIQKSGYYDIAARISSGQDALGQYTFVMQIKGETFASFTTGGTGGWQNWVTKEGPRVYLEAGKYKVKVLMTTGGLNLNWFEFTAVDTPAEPGDLIVTYPTSAQLAVDGEDMTIANLIGRYETAMEKDASYTLTFTPRVEGEEFAAISVNGEPVVFDADTDTTTYIYEGTMGSGDTALDFSFTVVNKQILRTTIEIAEGRADEAAEAVPSVKEKYEAALQAAKDVE</sequence>
<dbReference type="InterPro" id="IPR041542">
    <property type="entry name" value="GH43_C2"/>
</dbReference>
<dbReference type="Pfam" id="PF01915">
    <property type="entry name" value="Glyco_hydro_3_C"/>
    <property type="match status" value="1"/>
</dbReference>